<reference evidence="1" key="1">
    <citation type="journal article" date="2020" name="Stud. Mycol.">
        <title>101 Dothideomycetes genomes: a test case for predicting lifestyles and emergence of pathogens.</title>
        <authorList>
            <person name="Haridas S."/>
            <person name="Albert R."/>
            <person name="Binder M."/>
            <person name="Bloem J."/>
            <person name="Labutti K."/>
            <person name="Salamov A."/>
            <person name="Andreopoulos B."/>
            <person name="Baker S."/>
            <person name="Barry K."/>
            <person name="Bills G."/>
            <person name="Bluhm B."/>
            <person name="Cannon C."/>
            <person name="Castanera R."/>
            <person name="Culley D."/>
            <person name="Daum C."/>
            <person name="Ezra D."/>
            <person name="Gonzalez J."/>
            <person name="Henrissat B."/>
            <person name="Kuo A."/>
            <person name="Liang C."/>
            <person name="Lipzen A."/>
            <person name="Lutzoni F."/>
            <person name="Magnuson J."/>
            <person name="Mondo S."/>
            <person name="Nolan M."/>
            <person name="Ohm R."/>
            <person name="Pangilinan J."/>
            <person name="Park H.-J."/>
            <person name="Ramirez L."/>
            <person name="Alfaro M."/>
            <person name="Sun H."/>
            <person name="Tritt A."/>
            <person name="Yoshinaga Y."/>
            <person name="Zwiers L.-H."/>
            <person name="Turgeon B."/>
            <person name="Goodwin S."/>
            <person name="Spatafora J."/>
            <person name="Crous P."/>
            <person name="Grigoriev I."/>
        </authorList>
    </citation>
    <scope>NUCLEOTIDE SEQUENCE</scope>
    <source>
        <strain evidence="1">CBS 116435</strain>
    </source>
</reference>
<keyword evidence="2" id="KW-1185">Reference proteome</keyword>
<gene>
    <name evidence="1" type="ORF">K431DRAFT_295492</name>
</gene>
<dbReference type="OrthoDB" id="3640584at2759"/>
<dbReference type="AlphaFoldDB" id="A0A9P4Q8G8"/>
<evidence type="ECO:0000313" key="2">
    <source>
        <dbReference type="Proteomes" id="UP000799441"/>
    </source>
</evidence>
<organism evidence="1 2">
    <name type="scientific">Polychaeton citri CBS 116435</name>
    <dbReference type="NCBI Taxonomy" id="1314669"/>
    <lineage>
        <taxon>Eukaryota</taxon>
        <taxon>Fungi</taxon>
        <taxon>Dikarya</taxon>
        <taxon>Ascomycota</taxon>
        <taxon>Pezizomycotina</taxon>
        <taxon>Dothideomycetes</taxon>
        <taxon>Dothideomycetidae</taxon>
        <taxon>Capnodiales</taxon>
        <taxon>Capnodiaceae</taxon>
        <taxon>Polychaeton</taxon>
    </lineage>
</organism>
<proteinExistence type="predicted"/>
<protein>
    <submittedName>
        <fullName evidence="1">Uncharacterized protein</fullName>
    </submittedName>
</protein>
<dbReference type="InterPro" id="IPR038883">
    <property type="entry name" value="AN11006-like"/>
</dbReference>
<dbReference type="PANTHER" id="PTHR42085:SF2">
    <property type="entry name" value="F-BOX DOMAIN-CONTAINING PROTEIN"/>
    <property type="match status" value="1"/>
</dbReference>
<name>A0A9P4Q8G8_9PEZI</name>
<dbReference type="Proteomes" id="UP000799441">
    <property type="component" value="Unassembled WGS sequence"/>
</dbReference>
<dbReference type="EMBL" id="MU003803">
    <property type="protein sequence ID" value="KAF2720124.1"/>
    <property type="molecule type" value="Genomic_DNA"/>
</dbReference>
<sequence>MSHITRPDYMRCADWELEKFINDRRLGFSEHQFRTWDLSDKARYLNVADKASCFNFLDLLPELRNIVYSELLTLRRCNIQSHGQDKCSEYCHPQVLATCKQIHHEARGVFLKENRWQLRVRTGHYTFGTEYCDDSNEGSSTVGWRKIHSSWILQACTSTTFGLPLTLTRISHLKVIVDIFRDDESQRVNTTLMIFAHLMHRRHSLQKVNLLIMLRSQTFYELAAMVRALYPLSCIRGIEQVSVEVVPDQAQSFRIGDHGLKECLEQDLWQPYTSLSPRSILLQHQRHQQLIIAAKRYRDLLRDSVKADNNEQAKMWLNGLTSAWLPAWKKYWQGAYRLFTKEEEEYFVKHVDEVELILNKVRNSKVFKQLSERALEKDLELRGDTMYDTE</sequence>
<dbReference type="PANTHER" id="PTHR42085">
    <property type="entry name" value="F-BOX DOMAIN-CONTAINING PROTEIN"/>
    <property type="match status" value="1"/>
</dbReference>
<evidence type="ECO:0000313" key="1">
    <source>
        <dbReference type="EMBL" id="KAF2720124.1"/>
    </source>
</evidence>
<accession>A0A9P4Q8G8</accession>
<comment type="caution">
    <text evidence="1">The sequence shown here is derived from an EMBL/GenBank/DDBJ whole genome shotgun (WGS) entry which is preliminary data.</text>
</comment>